<protein>
    <submittedName>
        <fullName evidence="1">Uncharacterized protein</fullName>
    </submittedName>
</protein>
<gene>
    <name evidence="1" type="ORF">QQ44_13105</name>
</gene>
<evidence type="ECO:0000313" key="2">
    <source>
        <dbReference type="Proteomes" id="UP000031004"/>
    </source>
</evidence>
<organism evidence="1 2">
    <name type="scientific">Mycolicibacterium setense</name>
    <dbReference type="NCBI Taxonomy" id="431269"/>
    <lineage>
        <taxon>Bacteria</taxon>
        <taxon>Bacillati</taxon>
        <taxon>Actinomycetota</taxon>
        <taxon>Actinomycetes</taxon>
        <taxon>Mycobacteriales</taxon>
        <taxon>Mycobacteriaceae</taxon>
        <taxon>Mycolicibacterium</taxon>
    </lineage>
</organism>
<dbReference type="Proteomes" id="UP000031004">
    <property type="component" value="Unassembled WGS sequence"/>
</dbReference>
<proteinExistence type="predicted"/>
<accession>A0ABR4YWI9</accession>
<name>A0ABR4YWI9_9MYCO</name>
<sequence length="208" mass="22717">MTHADWTVSPGKGLGKLEFGMSAARVDALSDTYGAVTGRGNDRIPDDILRDTLATFGDEMSEEEKQALIAVYAECGPAADSVTETRGNPGLVLRYEADRLVEIMPAQKQRPVFLDGTDVFSLRGLEALVLFERLNEGPGRYADTEAAFDNLAISVDGFCVTAPATGVRMLDEADERFQWRTVTLRPSPYLPEGEMGRFILHSVTGTRP</sequence>
<reference evidence="1 2" key="1">
    <citation type="submission" date="2014-11" db="EMBL/GenBank/DDBJ databases">
        <title>Mycobacterium setense Manresensis Genome.</title>
        <authorList>
            <person name="Rech G."/>
            <person name="Sumoy L."/>
        </authorList>
    </citation>
    <scope>NUCLEOTIDE SEQUENCE [LARGE SCALE GENOMIC DNA]</scope>
    <source>
        <strain evidence="1 2">Manresensis</strain>
    </source>
</reference>
<evidence type="ECO:0000313" key="1">
    <source>
        <dbReference type="EMBL" id="KHO26587.1"/>
    </source>
</evidence>
<keyword evidence="2" id="KW-1185">Reference proteome</keyword>
<comment type="caution">
    <text evidence="1">The sequence shown here is derived from an EMBL/GenBank/DDBJ whole genome shotgun (WGS) entry which is preliminary data.</text>
</comment>
<dbReference type="EMBL" id="JTLZ01000005">
    <property type="protein sequence ID" value="KHO26587.1"/>
    <property type="molecule type" value="Genomic_DNA"/>
</dbReference>